<dbReference type="CDD" id="cd04496">
    <property type="entry name" value="SSB_OBF"/>
    <property type="match status" value="1"/>
</dbReference>
<dbReference type="Gene3D" id="2.40.50.140">
    <property type="entry name" value="Nucleic acid-binding proteins"/>
    <property type="match status" value="1"/>
</dbReference>
<dbReference type="SUPFAM" id="SSF50249">
    <property type="entry name" value="Nucleic acid-binding proteins"/>
    <property type="match status" value="1"/>
</dbReference>
<evidence type="ECO:0000256" key="3">
    <source>
        <dbReference type="SAM" id="MobiDB-lite"/>
    </source>
</evidence>
<protein>
    <recommendedName>
        <fullName evidence="6">Single-stranded DNA-binding protein</fullName>
    </recommendedName>
</protein>
<reference evidence="4" key="1">
    <citation type="journal article" date="2017" name="Nature">
        <title>The genome of Chenopodium quinoa.</title>
        <authorList>
            <person name="Jarvis D.E."/>
            <person name="Ho Y.S."/>
            <person name="Lightfoot D.J."/>
            <person name="Schmoeckel S.M."/>
            <person name="Li B."/>
            <person name="Borm T.J.A."/>
            <person name="Ohyanagi H."/>
            <person name="Mineta K."/>
            <person name="Michell C.T."/>
            <person name="Saber N."/>
            <person name="Kharbatia N.M."/>
            <person name="Rupper R.R."/>
            <person name="Sharp A.R."/>
            <person name="Dally N."/>
            <person name="Boughton B.A."/>
            <person name="Woo Y.H."/>
            <person name="Gao G."/>
            <person name="Schijlen E.G.W.M."/>
            <person name="Guo X."/>
            <person name="Momin A.A."/>
            <person name="Negrao S."/>
            <person name="Al-Babili S."/>
            <person name="Gehring C."/>
            <person name="Roessner U."/>
            <person name="Jung C."/>
            <person name="Murphy K."/>
            <person name="Arold S.T."/>
            <person name="Gojobori T."/>
            <person name="van der Linden C.G."/>
            <person name="van Loo E.N."/>
            <person name="Jellen E.N."/>
            <person name="Maughan P.J."/>
            <person name="Tester M."/>
        </authorList>
    </citation>
    <scope>NUCLEOTIDE SEQUENCE [LARGE SCALE GENOMIC DNA]</scope>
    <source>
        <strain evidence="4">cv. PI 614886</strain>
    </source>
</reference>
<reference evidence="4" key="2">
    <citation type="submission" date="2021-03" db="UniProtKB">
        <authorList>
            <consortium name="EnsemblPlants"/>
        </authorList>
    </citation>
    <scope>IDENTIFICATION</scope>
</reference>
<name>A0A803MXK9_CHEQI</name>
<proteinExistence type="predicted"/>
<evidence type="ECO:0008006" key="6">
    <source>
        <dbReference type="Google" id="ProtNLM"/>
    </source>
</evidence>
<dbReference type="Gramene" id="AUR62036939-RA">
    <property type="protein sequence ID" value="AUR62036939-RA:cds"/>
    <property type="gene ID" value="AUR62036939"/>
</dbReference>
<dbReference type="PANTHER" id="PTHR10302">
    <property type="entry name" value="SINGLE-STRANDED DNA-BINDING PROTEIN"/>
    <property type="match status" value="1"/>
</dbReference>
<dbReference type="FunFam" id="2.40.50.140:FF:000160">
    <property type="entry name" value="single-stranded DNA-binding protein, mitochondrial"/>
    <property type="match status" value="1"/>
</dbReference>
<sequence>MATSSSLTSISRKVCRNLFSNQKPFYYTTTSFFSNGPSTPEYNFDSTPDDSELPTLNSNSESTEFSPDNSAPSSSEFAAASPDFAGQRPFTQTVLEGGLDIGIYKAILVGQVGQIPLQKRLKNGKLVTLTTLGTGGIRNERIPFPNEEPREYADRCNVQWHRVAIYPETLGAVVLKNAQPGSLLYLEGNLETKIYTDQVSGIVKRVREIAIRRNGLSGTLLDCFQVALEGPVLISSRSIMLDITAIFYILTETESCLV</sequence>
<dbReference type="GO" id="GO:0042645">
    <property type="term" value="C:mitochondrial nucleoid"/>
    <property type="evidence" value="ECO:0007669"/>
    <property type="project" value="TreeGrafter"/>
</dbReference>
<evidence type="ECO:0000313" key="4">
    <source>
        <dbReference type="EnsemblPlants" id="AUR62036939-RA:cds"/>
    </source>
</evidence>
<keyword evidence="5" id="KW-1185">Reference proteome</keyword>
<evidence type="ECO:0000313" key="5">
    <source>
        <dbReference type="Proteomes" id="UP000596660"/>
    </source>
</evidence>
<dbReference type="GO" id="GO:0006264">
    <property type="term" value="P:mitochondrial DNA replication"/>
    <property type="evidence" value="ECO:0007669"/>
    <property type="project" value="TreeGrafter"/>
</dbReference>
<organism evidence="4 5">
    <name type="scientific">Chenopodium quinoa</name>
    <name type="common">Quinoa</name>
    <dbReference type="NCBI Taxonomy" id="63459"/>
    <lineage>
        <taxon>Eukaryota</taxon>
        <taxon>Viridiplantae</taxon>
        <taxon>Streptophyta</taxon>
        <taxon>Embryophyta</taxon>
        <taxon>Tracheophyta</taxon>
        <taxon>Spermatophyta</taxon>
        <taxon>Magnoliopsida</taxon>
        <taxon>eudicotyledons</taxon>
        <taxon>Gunneridae</taxon>
        <taxon>Pentapetalae</taxon>
        <taxon>Caryophyllales</taxon>
        <taxon>Chenopodiaceae</taxon>
        <taxon>Chenopodioideae</taxon>
        <taxon>Atripliceae</taxon>
        <taxon>Chenopodium</taxon>
    </lineage>
</organism>
<feature type="compositionally biased region" description="Polar residues" evidence="3">
    <location>
        <begin position="54"/>
        <end position="69"/>
    </location>
</feature>
<dbReference type="PROSITE" id="PS50935">
    <property type="entry name" value="SSB"/>
    <property type="match status" value="1"/>
</dbReference>
<dbReference type="GO" id="GO:0003729">
    <property type="term" value="F:mRNA binding"/>
    <property type="evidence" value="ECO:0007669"/>
    <property type="project" value="EnsemblPlants"/>
</dbReference>
<dbReference type="PANTHER" id="PTHR10302:SF16">
    <property type="entry name" value="NUCLEIC ACID-BINDING, OB-FOLD-LIKE PROTEIN"/>
    <property type="match status" value="1"/>
</dbReference>
<dbReference type="Pfam" id="PF00436">
    <property type="entry name" value="SSB"/>
    <property type="match status" value="1"/>
</dbReference>
<evidence type="ECO:0000256" key="1">
    <source>
        <dbReference type="ARBA" id="ARBA00023125"/>
    </source>
</evidence>
<keyword evidence="1 2" id="KW-0238">DNA-binding</keyword>
<accession>A0A803MXK9</accession>
<dbReference type="EnsemblPlants" id="AUR62036939-RA">
    <property type="protein sequence ID" value="AUR62036939-RA:cds"/>
    <property type="gene ID" value="AUR62036939"/>
</dbReference>
<feature type="compositionally biased region" description="Low complexity" evidence="3">
    <location>
        <begin position="70"/>
        <end position="81"/>
    </location>
</feature>
<dbReference type="InterPro" id="IPR012340">
    <property type="entry name" value="NA-bd_OB-fold"/>
</dbReference>
<dbReference type="GO" id="GO:0003697">
    <property type="term" value="F:single-stranded DNA binding"/>
    <property type="evidence" value="ECO:0007669"/>
    <property type="project" value="EnsemblPlants"/>
</dbReference>
<evidence type="ECO:0000256" key="2">
    <source>
        <dbReference type="PROSITE-ProRule" id="PRU00252"/>
    </source>
</evidence>
<dbReference type="InterPro" id="IPR011344">
    <property type="entry name" value="ssDNA-bd"/>
</dbReference>
<dbReference type="Proteomes" id="UP000596660">
    <property type="component" value="Unplaced"/>
</dbReference>
<feature type="region of interest" description="Disordered" evidence="3">
    <location>
        <begin position="39"/>
        <end position="81"/>
    </location>
</feature>
<dbReference type="AlphaFoldDB" id="A0A803MXK9"/>
<dbReference type="InterPro" id="IPR000424">
    <property type="entry name" value="Primosome_PriB/ssb"/>
</dbReference>